<name>A0A1A9GSW6_9ACTN</name>
<accession>A0A1A9GSW6</accession>
<dbReference type="AlphaFoldDB" id="A0A1A9GSW6"/>
<dbReference type="STRING" id="1300347.I601_4126"/>
<dbReference type="KEGG" id="ndk:I601_4126"/>
<reference evidence="1 2" key="1">
    <citation type="submission" date="2016-03" db="EMBL/GenBank/DDBJ databases">
        <title>Complete genome sequence of a soil Actinobacterium, Nocardioides dokdonensis FR1436.</title>
        <authorList>
            <person name="Kwon S.-K."/>
            <person name="Kim K."/>
            <person name="Kim J.F."/>
        </authorList>
    </citation>
    <scope>NUCLEOTIDE SEQUENCE [LARGE SCALE GENOMIC DNA]</scope>
    <source>
        <strain evidence="1 2">FR1436</strain>
    </source>
</reference>
<protein>
    <submittedName>
        <fullName evidence="1">Uncharacterized protein</fullName>
    </submittedName>
</protein>
<sequence length="46" mass="5084">MPGVAHLAELARVDYQAGYRAALKRLPDLDWSALAGFARDGFDLHK</sequence>
<proteinExistence type="predicted"/>
<keyword evidence="2" id="KW-1185">Reference proteome</keyword>
<dbReference type="RefSeq" id="WP_157520376.1">
    <property type="nucleotide sequence ID" value="NZ_CP015079.1"/>
</dbReference>
<dbReference type="EMBL" id="CP015079">
    <property type="protein sequence ID" value="ANH40521.1"/>
    <property type="molecule type" value="Genomic_DNA"/>
</dbReference>
<evidence type="ECO:0000313" key="2">
    <source>
        <dbReference type="Proteomes" id="UP000077868"/>
    </source>
</evidence>
<dbReference type="Proteomes" id="UP000077868">
    <property type="component" value="Chromosome"/>
</dbReference>
<evidence type="ECO:0000313" key="1">
    <source>
        <dbReference type="EMBL" id="ANH40521.1"/>
    </source>
</evidence>
<organism evidence="1 2">
    <name type="scientific">Nocardioides dokdonensis FR1436</name>
    <dbReference type="NCBI Taxonomy" id="1300347"/>
    <lineage>
        <taxon>Bacteria</taxon>
        <taxon>Bacillati</taxon>
        <taxon>Actinomycetota</taxon>
        <taxon>Actinomycetes</taxon>
        <taxon>Propionibacteriales</taxon>
        <taxon>Nocardioidaceae</taxon>
        <taxon>Nocardioides</taxon>
    </lineage>
</organism>
<gene>
    <name evidence="1" type="ORF">I601_4126</name>
</gene>
<dbReference type="PATRIC" id="fig|1300347.3.peg.4136"/>